<feature type="region of interest" description="Disordered" evidence="2">
    <location>
        <begin position="439"/>
        <end position="462"/>
    </location>
</feature>
<feature type="compositionally biased region" description="Basic residues" evidence="2">
    <location>
        <begin position="1"/>
        <end position="10"/>
    </location>
</feature>
<feature type="region of interest" description="Disordered" evidence="2">
    <location>
        <begin position="571"/>
        <end position="593"/>
    </location>
</feature>
<feature type="domain" description="Septin-type G" evidence="3">
    <location>
        <begin position="110"/>
        <end position="521"/>
    </location>
</feature>
<keyword evidence="5" id="KW-1185">Reference proteome</keyword>
<dbReference type="InterPro" id="IPR027417">
    <property type="entry name" value="P-loop_NTPase"/>
</dbReference>
<proteinExistence type="inferred from homology"/>
<name>A0AAV0BJG9_PHAPC</name>
<dbReference type="Proteomes" id="UP001153365">
    <property type="component" value="Unassembled WGS sequence"/>
</dbReference>
<keyword evidence="1" id="KW-0342">GTP-binding</keyword>
<feature type="region of interest" description="Disordered" evidence="2">
    <location>
        <begin position="1"/>
        <end position="54"/>
    </location>
</feature>
<evidence type="ECO:0000259" key="3">
    <source>
        <dbReference type="PROSITE" id="PS51719"/>
    </source>
</evidence>
<evidence type="ECO:0000256" key="2">
    <source>
        <dbReference type="SAM" id="MobiDB-lite"/>
    </source>
</evidence>
<feature type="region of interest" description="Disordered" evidence="2">
    <location>
        <begin position="74"/>
        <end position="99"/>
    </location>
</feature>
<dbReference type="GO" id="GO:0005525">
    <property type="term" value="F:GTP binding"/>
    <property type="evidence" value="ECO:0007669"/>
    <property type="project" value="UniProtKB-KW"/>
</dbReference>
<feature type="compositionally biased region" description="Polar residues" evidence="2">
    <location>
        <begin position="21"/>
        <end position="54"/>
    </location>
</feature>
<sequence length="691" mass="77596">MMLSLIRRKSKASDPNLEEGSASQTVATESVRPNFTSAMPGTSIPTSNPMKMNTSPIEISDQLAFQSDYNSFSRSRSSTLPIQNNHPSQSQPQKSSINNRTSISARKSRQLPQFNVLVLGARSTGKTRFLETLVGTFVPSLPNQVESLQFKKIVSTTTLNSKSYSVTNLAGDRTVLNLVDSAGLDISSGDEFRVDLQMNEILRYVEDKFEESLQIERQVHRNPSRLGESHVHVSVYFIDPSTITHRESSGGSPTYQYNSTEDESESEHMSPIDLRQLKRLSRRSNILPVIGRSDELTEKRILKLKEIVQSDLKTHGISLGAFDSGESEELDSEETSTSPDESGSNDQTEGDQIDQSYSKSGEDQTTGANKRLTRRKSVSMPNSARRRRSSMMNFLREELASMKDLIPLSIFGAEFLPSQGLEDDDFERLNHSYPFSLLSRESKKGSSHEKGSEDQEDDINDGKKPSVYVRKFRWATIDVLNPNHCEFVLIRAILLGSHLAKLKESTRIDKYENYRTEKLLSRRITINQGLKGIEEQRKIAMEVEKIEIPHIHSPKSIFGLQAEMSGGFQAPITSSSQYYPQSQRHNKSTYDQAQDNSQQYYPMSIPPSNLDSSRKLKTYSSHFGRIMKKSAPHASQSPNQPHDAKDIPRALSTSHPPLPTPSAPQTDMYPRSQSGHSTYAAEQSMNRPMVF</sequence>
<feature type="compositionally biased region" description="Low complexity" evidence="2">
    <location>
        <begin position="335"/>
        <end position="344"/>
    </location>
</feature>
<organism evidence="4 5">
    <name type="scientific">Phakopsora pachyrhizi</name>
    <name type="common">Asian soybean rust disease fungus</name>
    <dbReference type="NCBI Taxonomy" id="170000"/>
    <lineage>
        <taxon>Eukaryota</taxon>
        <taxon>Fungi</taxon>
        <taxon>Dikarya</taxon>
        <taxon>Basidiomycota</taxon>
        <taxon>Pucciniomycotina</taxon>
        <taxon>Pucciniomycetes</taxon>
        <taxon>Pucciniales</taxon>
        <taxon>Phakopsoraceae</taxon>
        <taxon>Phakopsora</taxon>
    </lineage>
</organism>
<protein>
    <submittedName>
        <fullName evidence="4">Expressed protein</fullName>
    </submittedName>
</protein>
<feature type="compositionally biased region" description="Polar residues" evidence="2">
    <location>
        <begin position="79"/>
        <end position="99"/>
    </location>
</feature>
<comment type="similarity">
    <text evidence="1">Belongs to the TRAFAC class TrmE-Era-EngA-EngB-Septin-like GTPase superfamily. Septin GTPase family.</text>
</comment>
<evidence type="ECO:0000256" key="1">
    <source>
        <dbReference type="RuleBase" id="RU004560"/>
    </source>
</evidence>
<comment type="caution">
    <text evidence="4">The sequence shown here is derived from an EMBL/GenBank/DDBJ whole genome shotgun (WGS) entry which is preliminary data.</text>
</comment>
<feature type="region of interest" description="Disordered" evidence="2">
    <location>
        <begin position="319"/>
        <end position="388"/>
    </location>
</feature>
<dbReference type="Gene3D" id="3.40.50.300">
    <property type="entry name" value="P-loop containing nucleotide triphosphate hydrolases"/>
    <property type="match status" value="1"/>
</dbReference>
<reference evidence="4" key="1">
    <citation type="submission" date="2022-06" db="EMBL/GenBank/DDBJ databases">
        <authorList>
            <consortium name="SYNGENTA / RWTH Aachen University"/>
        </authorList>
    </citation>
    <scope>NUCLEOTIDE SEQUENCE</scope>
</reference>
<evidence type="ECO:0000313" key="5">
    <source>
        <dbReference type="Proteomes" id="UP001153365"/>
    </source>
</evidence>
<feature type="region of interest" description="Disordered" evidence="2">
    <location>
        <begin position="243"/>
        <end position="271"/>
    </location>
</feature>
<dbReference type="PANTHER" id="PTHR18884">
    <property type="entry name" value="SEPTIN"/>
    <property type="match status" value="1"/>
</dbReference>
<keyword evidence="1" id="KW-0547">Nucleotide-binding</keyword>
<evidence type="ECO:0000313" key="4">
    <source>
        <dbReference type="EMBL" id="CAH7687351.1"/>
    </source>
</evidence>
<feature type="compositionally biased region" description="Polar residues" evidence="2">
    <location>
        <begin position="671"/>
        <end position="691"/>
    </location>
</feature>
<dbReference type="EMBL" id="CALTRL010005862">
    <property type="protein sequence ID" value="CAH7687351.1"/>
    <property type="molecule type" value="Genomic_DNA"/>
</dbReference>
<feature type="region of interest" description="Disordered" evidence="2">
    <location>
        <begin position="630"/>
        <end position="691"/>
    </location>
</feature>
<dbReference type="Pfam" id="PF00735">
    <property type="entry name" value="Septin"/>
    <property type="match status" value="3"/>
</dbReference>
<dbReference type="SUPFAM" id="SSF52540">
    <property type="entry name" value="P-loop containing nucleoside triphosphate hydrolases"/>
    <property type="match status" value="1"/>
</dbReference>
<feature type="compositionally biased region" description="Basic and acidic residues" evidence="2">
    <location>
        <begin position="440"/>
        <end position="453"/>
    </location>
</feature>
<dbReference type="PROSITE" id="PS51719">
    <property type="entry name" value="G_SEPTIN"/>
    <property type="match status" value="1"/>
</dbReference>
<gene>
    <name evidence="4" type="ORF">PPACK8108_LOCUS22129</name>
</gene>
<dbReference type="AlphaFoldDB" id="A0AAV0BJG9"/>
<feature type="compositionally biased region" description="Polar residues" evidence="2">
    <location>
        <begin position="249"/>
        <end position="259"/>
    </location>
</feature>
<accession>A0AAV0BJG9</accession>
<dbReference type="InterPro" id="IPR030379">
    <property type="entry name" value="G_SEPTIN_dom"/>
</dbReference>
<feature type="compositionally biased region" description="Acidic residues" evidence="2">
    <location>
        <begin position="325"/>
        <end position="334"/>
    </location>
</feature>
<feature type="compositionally biased region" description="Polar residues" evidence="2">
    <location>
        <begin position="353"/>
        <end position="368"/>
    </location>
</feature>